<proteinExistence type="predicted"/>
<comment type="caution">
    <text evidence="1">The sequence shown here is derived from an EMBL/GenBank/DDBJ whole genome shotgun (WGS) entry which is preliminary data.</text>
</comment>
<evidence type="ECO:0000313" key="2">
    <source>
        <dbReference type="Proteomes" id="UP001165960"/>
    </source>
</evidence>
<organism evidence="1 2">
    <name type="scientific">Entomophthora muscae</name>
    <dbReference type="NCBI Taxonomy" id="34485"/>
    <lineage>
        <taxon>Eukaryota</taxon>
        <taxon>Fungi</taxon>
        <taxon>Fungi incertae sedis</taxon>
        <taxon>Zoopagomycota</taxon>
        <taxon>Entomophthoromycotina</taxon>
        <taxon>Entomophthoromycetes</taxon>
        <taxon>Entomophthorales</taxon>
        <taxon>Entomophthoraceae</taxon>
        <taxon>Entomophthora</taxon>
    </lineage>
</organism>
<gene>
    <name evidence="1" type="ORF">DSO57_1012704</name>
</gene>
<keyword evidence="2" id="KW-1185">Reference proteome</keyword>
<evidence type="ECO:0000313" key="1">
    <source>
        <dbReference type="EMBL" id="KAJ9062258.1"/>
    </source>
</evidence>
<name>A0ACC2SIT5_9FUNG</name>
<reference evidence="1" key="1">
    <citation type="submission" date="2022-04" db="EMBL/GenBank/DDBJ databases">
        <title>Genome of the entomopathogenic fungus Entomophthora muscae.</title>
        <authorList>
            <person name="Elya C."/>
            <person name="Lovett B.R."/>
            <person name="Lee E."/>
            <person name="Macias A.M."/>
            <person name="Hajek A.E."/>
            <person name="De Bivort B.L."/>
            <person name="Kasson M.T."/>
            <person name="De Fine Licht H.H."/>
            <person name="Stajich J.E."/>
        </authorList>
    </citation>
    <scope>NUCLEOTIDE SEQUENCE</scope>
    <source>
        <strain evidence="1">Berkeley</strain>
    </source>
</reference>
<protein>
    <submittedName>
        <fullName evidence="1">Uncharacterized protein</fullName>
    </submittedName>
</protein>
<dbReference type="Proteomes" id="UP001165960">
    <property type="component" value="Unassembled WGS sequence"/>
</dbReference>
<accession>A0ACC2SIT5</accession>
<sequence>MIEKWDKELAEAQDILAVLPPFGCTTTQVEISIQKLKIKAILDTGLPVNIVSSKLVKKLKLAPELNYYQLYGTAGLSMTRTIGAYSALPVMKPFTSQSLES</sequence>
<dbReference type="EMBL" id="QTSX02005016">
    <property type="protein sequence ID" value="KAJ9062258.1"/>
    <property type="molecule type" value="Genomic_DNA"/>
</dbReference>